<dbReference type="InterPro" id="IPR052345">
    <property type="entry name" value="Rad_response_metalloprotease"/>
</dbReference>
<dbReference type="InterPro" id="IPR001387">
    <property type="entry name" value="Cro/C1-type_HTH"/>
</dbReference>
<dbReference type="InterPro" id="IPR010359">
    <property type="entry name" value="IrrE_HExxH"/>
</dbReference>
<dbReference type="AlphaFoldDB" id="A0A418VHR2"/>
<dbReference type="RefSeq" id="WP_119760159.1">
    <property type="nucleotide sequence ID" value="NZ_QYUJ01000004.1"/>
</dbReference>
<evidence type="ECO:0000259" key="3">
    <source>
        <dbReference type="PROSITE" id="PS50943"/>
    </source>
</evidence>
<evidence type="ECO:0000313" key="5">
    <source>
        <dbReference type="Proteomes" id="UP000286287"/>
    </source>
</evidence>
<dbReference type="Pfam" id="PF13560">
    <property type="entry name" value="HTH_31"/>
    <property type="match status" value="1"/>
</dbReference>
<evidence type="ECO:0000256" key="2">
    <source>
        <dbReference type="SAM" id="MobiDB-lite"/>
    </source>
</evidence>
<reference evidence="4 5" key="1">
    <citation type="submission" date="2018-09" db="EMBL/GenBank/DDBJ databases">
        <authorList>
            <person name="Zhu H."/>
        </authorList>
    </citation>
    <scope>NUCLEOTIDE SEQUENCE [LARGE SCALE GENOMIC DNA]</scope>
    <source>
        <strain evidence="4 5">K2S05-167</strain>
    </source>
</reference>
<accession>A0A418VHR2</accession>
<dbReference type="InterPro" id="IPR010982">
    <property type="entry name" value="Lambda_DNA-bd_dom_sf"/>
</dbReference>
<dbReference type="SMART" id="SM00530">
    <property type="entry name" value="HTH_XRE"/>
    <property type="match status" value="1"/>
</dbReference>
<comment type="similarity">
    <text evidence="1">Belongs to the short-chain fatty acyl-CoA assimilation regulator (ScfR) family.</text>
</comment>
<dbReference type="CDD" id="cd00093">
    <property type="entry name" value="HTH_XRE"/>
    <property type="match status" value="1"/>
</dbReference>
<organism evidence="4 5">
    <name type="scientific">Deinococcus cavernae</name>
    <dbReference type="NCBI Taxonomy" id="2320857"/>
    <lineage>
        <taxon>Bacteria</taxon>
        <taxon>Thermotogati</taxon>
        <taxon>Deinococcota</taxon>
        <taxon>Deinococci</taxon>
        <taxon>Deinococcales</taxon>
        <taxon>Deinococcaceae</taxon>
        <taxon>Deinococcus</taxon>
    </lineage>
</organism>
<keyword evidence="5" id="KW-1185">Reference proteome</keyword>
<feature type="domain" description="HTH cro/C1-type" evidence="3">
    <location>
        <begin position="12"/>
        <end position="66"/>
    </location>
</feature>
<dbReference type="SUPFAM" id="SSF47413">
    <property type="entry name" value="lambda repressor-like DNA-binding domains"/>
    <property type="match status" value="1"/>
</dbReference>
<dbReference type="OrthoDB" id="9796786at2"/>
<dbReference type="EMBL" id="QYUJ01000004">
    <property type="protein sequence ID" value="RJF75632.1"/>
    <property type="molecule type" value="Genomic_DNA"/>
</dbReference>
<name>A0A418VHR2_9DEIO</name>
<gene>
    <name evidence="4" type="ORF">D3875_00860</name>
</gene>
<protein>
    <submittedName>
        <fullName evidence="4">ImmA/IrrE family metallo-endopeptidase</fullName>
    </submittedName>
</protein>
<dbReference type="PROSITE" id="PS50943">
    <property type="entry name" value="HTH_CROC1"/>
    <property type="match status" value="1"/>
</dbReference>
<evidence type="ECO:0000313" key="4">
    <source>
        <dbReference type="EMBL" id="RJF75632.1"/>
    </source>
</evidence>
<dbReference type="PANTHER" id="PTHR43236">
    <property type="entry name" value="ANTITOXIN HIGA1"/>
    <property type="match status" value="1"/>
</dbReference>
<proteinExistence type="inferred from homology"/>
<dbReference type="Gene3D" id="1.10.260.40">
    <property type="entry name" value="lambda repressor-like DNA-binding domains"/>
    <property type="match status" value="1"/>
</dbReference>
<sequence length="424" mass="47982">MDTPSPILGARLREARSRTGLDQQAASTALEVDRVNLSYWENGRRTPGLAHLQRLAEVYGTTVDYLLGNTDHFEQTDHHEALYQHLTGTEKQAKKALKTWLTFLDGWAELREEADGELPGRGQSFVPEGRVAEPVTDSRRAPTLAVRTRELCQLGTDAIPDLMAFLDSKDILVCRKDMGRSSDVSGMFYNHPRLGFCILVNSAHQPGRQQFTMAHEMAHALFHHQEKGLISRASVKDRREKFADTFAAHFLVPTDALRQAVQRCEPLTPGVPLDPYDVVRLQREFRVSYAMLLLRLYSEAFIDQATFDRYRQYSPKGLAERLNVNTLEFQYRPDCPPELTTYSPSIIDTVIRYLHEGRLSVPSAASLLDVPQEVISALLRQYDQAHADEMQEYDQLPSPDQINPRFSRSHPAGKSAARKSHAVN</sequence>
<dbReference type="Gene3D" id="1.10.10.2910">
    <property type="match status" value="1"/>
</dbReference>
<feature type="region of interest" description="Disordered" evidence="2">
    <location>
        <begin position="395"/>
        <end position="424"/>
    </location>
</feature>
<dbReference type="PANTHER" id="PTHR43236:SF1">
    <property type="entry name" value="BLL7220 PROTEIN"/>
    <property type="match status" value="1"/>
</dbReference>
<dbReference type="Pfam" id="PF06114">
    <property type="entry name" value="Peptidase_M78"/>
    <property type="match status" value="1"/>
</dbReference>
<dbReference type="Proteomes" id="UP000286287">
    <property type="component" value="Unassembled WGS sequence"/>
</dbReference>
<evidence type="ECO:0000256" key="1">
    <source>
        <dbReference type="ARBA" id="ARBA00007227"/>
    </source>
</evidence>
<dbReference type="GO" id="GO:0003677">
    <property type="term" value="F:DNA binding"/>
    <property type="evidence" value="ECO:0007669"/>
    <property type="project" value="InterPro"/>
</dbReference>
<comment type="caution">
    <text evidence="4">The sequence shown here is derived from an EMBL/GenBank/DDBJ whole genome shotgun (WGS) entry which is preliminary data.</text>
</comment>